<evidence type="ECO:0000259" key="1">
    <source>
        <dbReference type="Pfam" id="PF04738"/>
    </source>
</evidence>
<dbReference type="RefSeq" id="WP_106604228.1">
    <property type="nucleotide sequence ID" value="NZ_PYGK01000010.1"/>
</dbReference>
<dbReference type="EMBL" id="PYGK01000010">
    <property type="protein sequence ID" value="PSL27086.1"/>
    <property type="molecule type" value="Genomic_DNA"/>
</dbReference>
<proteinExistence type="predicted"/>
<evidence type="ECO:0000259" key="2">
    <source>
        <dbReference type="Pfam" id="PF14028"/>
    </source>
</evidence>
<dbReference type="OrthoDB" id="1273722at2"/>
<reference evidence="3 4" key="1">
    <citation type="submission" date="2018-03" db="EMBL/GenBank/DDBJ databases">
        <title>Genomic Encyclopedia of Archaeal and Bacterial Type Strains, Phase II (KMG-II): from individual species to whole genera.</title>
        <authorList>
            <person name="Goeker M."/>
        </authorList>
    </citation>
    <scope>NUCLEOTIDE SEQUENCE [LARGE SCALE GENOMIC DNA]</scope>
    <source>
        <strain evidence="3 4">DSM 18107</strain>
    </source>
</reference>
<name>A0A2P8FZD5_9BACT</name>
<dbReference type="InterPro" id="IPR023809">
    <property type="entry name" value="Thiopep_bacteriocin_synth_dom"/>
</dbReference>
<dbReference type="Pfam" id="PF04738">
    <property type="entry name" value="Lant_dehydr_N"/>
    <property type="match status" value="1"/>
</dbReference>
<keyword evidence="4" id="KW-1185">Reference proteome</keyword>
<evidence type="ECO:0000313" key="3">
    <source>
        <dbReference type="EMBL" id="PSL27086.1"/>
    </source>
</evidence>
<comment type="caution">
    <text evidence="3">The sequence shown here is derived from an EMBL/GenBank/DDBJ whole genome shotgun (WGS) entry which is preliminary data.</text>
</comment>
<dbReference type="Proteomes" id="UP000240978">
    <property type="component" value="Unassembled WGS sequence"/>
</dbReference>
<evidence type="ECO:0000313" key="4">
    <source>
        <dbReference type="Proteomes" id="UP000240978"/>
    </source>
</evidence>
<protein>
    <submittedName>
        <fullName evidence="3">Thiopeptide-type bacteriocin biosynthesis protein</fullName>
    </submittedName>
</protein>
<feature type="domain" description="Thiopeptide-type bacteriocin biosynthesis" evidence="2">
    <location>
        <begin position="762"/>
        <end position="1026"/>
    </location>
</feature>
<dbReference type="AlphaFoldDB" id="A0A2P8FZD5"/>
<dbReference type="NCBIfam" id="TIGR03891">
    <property type="entry name" value="thiopep_ocin"/>
    <property type="match status" value="1"/>
</dbReference>
<dbReference type="Pfam" id="PF14028">
    <property type="entry name" value="Lant_dehydr_C"/>
    <property type="match status" value="1"/>
</dbReference>
<gene>
    <name evidence="3" type="ORF">CLV42_110240</name>
</gene>
<feature type="domain" description="Lantibiotic dehydratase N-terminal" evidence="1">
    <location>
        <begin position="42"/>
        <end position="693"/>
    </location>
</feature>
<dbReference type="InterPro" id="IPR006827">
    <property type="entry name" value="Lant_deHydtase_N"/>
</dbReference>
<sequence length="1038" mass="119202">MITNKGFYLLRSPLLPVDFLTRFLQLPYAALADEIKQTFTAPYLAEAIYIASPELSNELRKWQEGLLKGEKDVNKLVLSLFRYLLRMSTRCTPYGLFAGCATGAFDISTAIRLEAFQQHRKYCRLDMNYVAELAEKIALIPAVQEQLRYFPNNSIYRTGDTYRYAAFTIKNKFRQYDLTAVNYSAYLEQVLEKAAAGTTIAELCAYLTGEDISPEEARDFIQELIDSQILISELEPTITGEEFFHILIRKLQALQHAEGIHDTLSAIQQLLGMPAIGIDKYLQTHALVKQLLPDTNNKDLVQTDLFLSTAANTIGQQVITEIQEQVTALWKLPAPERSGDLQNFIKSFLERYEEQEIPLAIALDTETGIGYGAYTSHYSAYVPLLDDIVIKNNASPDSISWNKMRQFQLKRYMECLQQQQMEIALTDADIADLSTADDKPIPDSFYVMGSIVSESAQAVDNGDYLFDFSSCGGPSAANLLGRFCHGDELLKEKVQECLTEEALLHPDVIYAEIIHLPEARTGNILLRPQLRDYEIVYLGKGSVAADHQLPVTDLMVKVENNTVVLRSRKFNKRVVPRLSTAHNFSAGSLPMYKFLCDLQFQQLHRATGWQWNLPVEANFLPRVRYKKFILHKCTWSLHKKDYPSLAKQAGVQEHFRLFQDIRQALCLPRYLSITEGDNELFIDLDNEYCVHLLVSTLLKKEEITLQEILQTPDQCWITGPGGRFTNELIIPFKSSTEKSAKVAMPATGSSLPQRHFPPGSEWLYVKIYAGINTTEKILKTVIKPLVEDLSERGIIDQWFFIRYTDPDDHIRVRFHHATDKNFWQTVLAELYRIISQEIDPGLIHKIQTDTYIREIERYGAHTMEWSERIFSYDSGAVLGCIDLLEGEEGEHYRWLLALRGVEMLLQDFGYSLQEKSAFLKRLQYHFFQEFGGGQTLQTQLNGSYRKYMRQISSFLDPEQDGNNEIEDAIALLAIRSSRIRQAIQDAPVERWDHLMGSYIHMFLNRMLLSNQRKQELVIYHFLNKYYESRLAMQKKQLI</sequence>
<accession>A0A2P8FZD5</accession>
<organism evidence="3 4">
    <name type="scientific">Chitinophaga ginsengisoli</name>
    <dbReference type="NCBI Taxonomy" id="363837"/>
    <lineage>
        <taxon>Bacteria</taxon>
        <taxon>Pseudomonadati</taxon>
        <taxon>Bacteroidota</taxon>
        <taxon>Chitinophagia</taxon>
        <taxon>Chitinophagales</taxon>
        <taxon>Chitinophagaceae</taxon>
        <taxon>Chitinophaga</taxon>
    </lineage>
</organism>